<comment type="subcellular location">
    <subcellularLocation>
        <location evidence="1">Nucleus matrix</location>
    </subcellularLocation>
</comment>
<dbReference type="PANTHER" id="PTHR11913">
    <property type="entry name" value="COFILIN-RELATED"/>
    <property type="match status" value="1"/>
</dbReference>
<evidence type="ECO:0000313" key="8">
    <source>
        <dbReference type="Proteomes" id="UP000245910"/>
    </source>
</evidence>
<evidence type="ECO:0000256" key="1">
    <source>
        <dbReference type="ARBA" id="ARBA00004109"/>
    </source>
</evidence>
<dbReference type="SUPFAM" id="SSF55753">
    <property type="entry name" value="Actin depolymerizing proteins"/>
    <property type="match status" value="1"/>
</dbReference>
<sequence>MASGVGVSPECLEAFLELRVANKHQYIIYKISMENTQFVVDRTSESKDWDDFESDLPDNEPCFAVYNFEFEKTDGEGVDRKFIFVSWSPDDAKIKAKMLYASCRDLLRRALPGVGMEIQGTEKSEVAYEYVLEKARRSH</sequence>
<comment type="similarity">
    <text evidence="2">Belongs to the actin-binding proteins ADF family.</text>
</comment>
<dbReference type="InterPro" id="IPR017904">
    <property type="entry name" value="ADF/Cofilin"/>
</dbReference>
<dbReference type="SMART" id="SM00102">
    <property type="entry name" value="ADF"/>
    <property type="match status" value="1"/>
</dbReference>
<evidence type="ECO:0000313" key="7">
    <source>
        <dbReference type="EMBL" id="CEI60121.1"/>
    </source>
</evidence>
<dbReference type="GeneID" id="37256196"/>
<evidence type="ECO:0000256" key="3">
    <source>
        <dbReference type="ARBA" id="ARBA00015630"/>
    </source>
</evidence>
<reference evidence="8" key="1">
    <citation type="submission" date="2014-10" db="EMBL/GenBank/DDBJ databases">
        <authorList>
            <person name="King R."/>
        </authorList>
    </citation>
    <scope>NUCLEOTIDE SEQUENCE [LARGE SCALE GENOMIC DNA]</scope>
    <source>
        <strain evidence="8">A3/5</strain>
    </source>
</reference>
<keyword evidence="4" id="KW-0009">Actin-binding</keyword>
<dbReference type="PRINTS" id="PR00006">
    <property type="entry name" value="COFILIN"/>
</dbReference>
<dbReference type="STRING" id="56646.A0A2L2T560"/>
<evidence type="ECO:0000256" key="4">
    <source>
        <dbReference type="ARBA" id="ARBA00023203"/>
    </source>
</evidence>
<dbReference type="GO" id="GO:0016363">
    <property type="term" value="C:nuclear matrix"/>
    <property type="evidence" value="ECO:0007669"/>
    <property type="project" value="UniProtKB-SubCell"/>
</dbReference>
<evidence type="ECO:0000256" key="2">
    <source>
        <dbReference type="ARBA" id="ARBA00006844"/>
    </source>
</evidence>
<dbReference type="EMBL" id="LN649230">
    <property type="protein sequence ID" value="CEI60121.1"/>
    <property type="molecule type" value="Genomic_DNA"/>
</dbReference>
<name>A0A2L2T560_9HYPO</name>
<proteinExistence type="inferred from homology"/>
<dbReference type="GO" id="GO:0003779">
    <property type="term" value="F:actin binding"/>
    <property type="evidence" value="ECO:0007669"/>
    <property type="project" value="UniProtKB-KW"/>
</dbReference>
<dbReference type="Gene3D" id="3.40.20.10">
    <property type="entry name" value="Severin"/>
    <property type="match status" value="1"/>
</dbReference>
<dbReference type="InterPro" id="IPR002108">
    <property type="entry name" value="ADF-H"/>
</dbReference>
<dbReference type="Proteomes" id="UP000245910">
    <property type="component" value="Chromosome II"/>
</dbReference>
<accession>A0A2L2T560</accession>
<feature type="domain" description="ADF-H" evidence="6">
    <location>
        <begin position="4"/>
        <end position="136"/>
    </location>
</feature>
<dbReference type="AlphaFoldDB" id="A0A2L2T560"/>
<dbReference type="KEGG" id="fvn:FVRRES_04557"/>
<dbReference type="GO" id="GO:0030042">
    <property type="term" value="P:actin filament depolymerization"/>
    <property type="evidence" value="ECO:0007669"/>
    <property type="project" value="InterPro"/>
</dbReference>
<dbReference type="PROSITE" id="PS51263">
    <property type="entry name" value="ADF_H"/>
    <property type="match status" value="1"/>
</dbReference>
<dbReference type="Pfam" id="PF00241">
    <property type="entry name" value="Cofilin_ADF"/>
    <property type="match status" value="1"/>
</dbReference>
<protein>
    <recommendedName>
        <fullName evidence="3">Cofilin</fullName>
    </recommendedName>
    <alternativeName>
        <fullName evidence="5">Actin-depolymerizing factor 1</fullName>
    </alternativeName>
</protein>
<keyword evidence="8" id="KW-1185">Reference proteome</keyword>
<evidence type="ECO:0000259" key="6">
    <source>
        <dbReference type="PROSITE" id="PS51263"/>
    </source>
</evidence>
<dbReference type="InterPro" id="IPR029006">
    <property type="entry name" value="ADF-H/Gelsolin-like_dom_sf"/>
</dbReference>
<dbReference type="OrthoDB" id="10249245at2759"/>
<evidence type="ECO:0000256" key="5">
    <source>
        <dbReference type="ARBA" id="ARBA00032427"/>
    </source>
</evidence>
<dbReference type="RefSeq" id="XP_025583841.1">
    <property type="nucleotide sequence ID" value="XM_025732879.2"/>
</dbReference>
<organism evidence="7 8">
    <name type="scientific">Fusarium venenatum</name>
    <dbReference type="NCBI Taxonomy" id="56646"/>
    <lineage>
        <taxon>Eukaryota</taxon>
        <taxon>Fungi</taxon>
        <taxon>Dikarya</taxon>
        <taxon>Ascomycota</taxon>
        <taxon>Pezizomycotina</taxon>
        <taxon>Sordariomycetes</taxon>
        <taxon>Hypocreomycetidae</taxon>
        <taxon>Hypocreales</taxon>
        <taxon>Nectriaceae</taxon>
        <taxon>Fusarium</taxon>
    </lineage>
</organism>
<dbReference type="GO" id="GO:0015629">
    <property type="term" value="C:actin cytoskeleton"/>
    <property type="evidence" value="ECO:0007669"/>
    <property type="project" value="InterPro"/>
</dbReference>
<dbReference type="CDD" id="cd11286">
    <property type="entry name" value="ADF_cofilin_like"/>
    <property type="match status" value="1"/>
</dbReference>